<dbReference type="Pfam" id="PF02463">
    <property type="entry name" value="SMC_N"/>
    <property type="match status" value="1"/>
</dbReference>
<evidence type="ECO:0000256" key="8">
    <source>
        <dbReference type="ARBA" id="ARBA00033408"/>
    </source>
</evidence>
<evidence type="ECO:0000256" key="7">
    <source>
        <dbReference type="ARBA" id="ARBA00023204"/>
    </source>
</evidence>
<dbReference type="InterPro" id="IPR004604">
    <property type="entry name" value="DNA_recomb/repair_RecN"/>
</dbReference>
<dbReference type="PANTHER" id="PTHR11059:SF0">
    <property type="entry name" value="DNA REPAIR PROTEIN RECN"/>
    <property type="match status" value="1"/>
</dbReference>
<dbReference type="GO" id="GO:0006281">
    <property type="term" value="P:DNA repair"/>
    <property type="evidence" value="ECO:0007669"/>
    <property type="project" value="UniProtKB-KW"/>
</dbReference>
<protein>
    <recommendedName>
        <fullName evidence="3 9">DNA repair protein RecN</fullName>
    </recommendedName>
    <alternativeName>
        <fullName evidence="8 9">Recombination protein N</fullName>
    </alternativeName>
</protein>
<reference evidence="11 12" key="1">
    <citation type="submission" date="2013-09" db="EMBL/GenBank/DDBJ databases">
        <authorList>
            <person name="Zeng Z."/>
            <person name="Chen C."/>
        </authorList>
    </citation>
    <scope>NUCLEOTIDE SEQUENCE [LARGE SCALE GENOMIC DNA]</scope>
    <source>
        <strain evidence="11 12">WB 3.3-2</strain>
    </source>
</reference>
<dbReference type="RefSeq" id="WP_020211306.1">
    <property type="nucleotide sequence ID" value="NZ_JRLX01000008.1"/>
</dbReference>
<dbReference type="GO" id="GO:0043590">
    <property type="term" value="C:bacterial nucleoid"/>
    <property type="evidence" value="ECO:0007669"/>
    <property type="project" value="TreeGrafter"/>
</dbReference>
<dbReference type="GO" id="GO:0006310">
    <property type="term" value="P:DNA recombination"/>
    <property type="evidence" value="ECO:0007669"/>
    <property type="project" value="InterPro"/>
</dbReference>
<dbReference type="InterPro" id="IPR027417">
    <property type="entry name" value="P-loop_NTPase"/>
</dbReference>
<dbReference type="NCBIfam" id="TIGR00634">
    <property type="entry name" value="recN"/>
    <property type="match status" value="1"/>
</dbReference>
<evidence type="ECO:0000256" key="2">
    <source>
        <dbReference type="ARBA" id="ARBA00009441"/>
    </source>
</evidence>
<organism evidence="11 12">
    <name type="scientific">Flavobacterium rivuli WB 3.3-2 = DSM 21788</name>
    <dbReference type="NCBI Taxonomy" id="1121895"/>
    <lineage>
        <taxon>Bacteria</taxon>
        <taxon>Pseudomonadati</taxon>
        <taxon>Bacteroidota</taxon>
        <taxon>Flavobacteriia</taxon>
        <taxon>Flavobacteriales</taxon>
        <taxon>Flavobacteriaceae</taxon>
        <taxon>Flavobacterium</taxon>
    </lineage>
</organism>
<name>A0A0A2M561_9FLAO</name>
<evidence type="ECO:0000313" key="12">
    <source>
        <dbReference type="Proteomes" id="UP000030152"/>
    </source>
</evidence>
<accession>A0A0A2M561</accession>
<keyword evidence="7 9" id="KW-0234">DNA repair</keyword>
<evidence type="ECO:0000256" key="5">
    <source>
        <dbReference type="ARBA" id="ARBA00022763"/>
    </source>
</evidence>
<dbReference type="PANTHER" id="PTHR11059">
    <property type="entry name" value="DNA REPAIR PROTEIN RECN"/>
    <property type="match status" value="1"/>
</dbReference>
<proteinExistence type="inferred from homology"/>
<comment type="similarity">
    <text evidence="2 9">Belongs to the RecN family.</text>
</comment>
<dbReference type="Proteomes" id="UP000030152">
    <property type="component" value="Unassembled WGS sequence"/>
</dbReference>
<dbReference type="AlphaFoldDB" id="A0A0A2M561"/>
<keyword evidence="12" id="KW-1185">Reference proteome</keyword>
<dbReference type="EMBL" id="JRLX01000008">
    <property type="protein sequence ID" value="KGO86721.1"/>
    <property type="molecule type" value="Genomic_DNA"/>
</dbReference>
<feature type="domain" description="RecF/RecN/SMC N-terminal" evidence="10">
    <location>
        <begin position="1"/>
        <end position="509"/>
    </location>
</feature>
<evidence type="ECO:0000256" key="4">
    <source>
        <dbReference type="ARBA" id="ARBA00022741"/>
    </source>
</evidence>
<comment type="caution">
    <text evidence="11">The sequence shown here is derived from an EMBL/GenBank/DDBJ whole genome shotgun (WGS) entry which is preliminary data.</text>
</comment>
<evidence type="ECO:0000313" key="11">
    <source>
        <dbReference type="EMBL" id="KGO86721.1"/>
    </source>
</evidence>
<dbReference type="SUPFAM" id="SSF52540">
    <property type="entry name" value="P-loop containing nucleoside triphosphate hydrolases"/>
    <property type="match status" value="1"/>
</dbReference>
<dbReference type="OrthoDB" id="9806954at2"/>
<evidence type="ECO:0000256" key="3">
    <source>
        <dbReference type="ARBA" id="ARBA00021315"/>
    </source>
</evidence>
<keyword evidence="5 9" id="KW-0227">DNA damage</keyword>
<evidence type="ECO:0000256" key="1">
    <source>
        <dbReference type="ARBA" id="ARBA00003618"/>
    </source>
</evidence>
<evidence type="ECO:0000256" key="6">
    <source>
        <dbReference type="ARBA" id="ARBA00022840"/>
    </source>
</evidence>
<keyword evidence="4" id="KW-0547">Nucleotide-binding</keyword>
<sequence length="550" mass="61257">MLQTLHIKNFALIEQLHIDFSGSFSTITGETGAGKSILLGALGLVLGNRADLTSLKDKEQKCMVEAHFNIGDYQLNEFFAQNDMDYEDTTIIRREILPSGKSRAFVNDTPINLQELQQLGEYLIDIHSQQQTRELSDELYQMQILDAVAGNNNLLVTYKKQYTLYKEVLSKLKKLQDQKASLSKEQDYNAFLLQELVTANLKAGEQEELEESLEMLSNVEFIKESVAKALAIANEEQLGALQNLKDIKNSLQKISSLSAEYAGYYERVSSLVIELDDITGSLAEGYEKLADDPAELERVNQKLQLIYALQKKHQAATVADLLTIQEELESKVVLVENIDDAIKQQEDEAEKAKAITDGTAAKLYEARQKAIPVLTEKITAILSQLGMPNARFKFEVAVTESYFNNGKDQMSLLFSGNKGTDFGLMKKVASGGEMSRIMLAVKAVLANYSKLPSIIFDEIDTGVSGEIANKMGDIMKNMSQQMQVMAITHLPQIAAKGDRQYKVFKTTQGDNTVSELKLLTHDERVREIAEMLSGKDVSDSALNHARALLN</sequence>
<dbReference type="GO" id="GO:0005524">
    <property type="term" value="F:ATP binding"/>
    <property type="evidence" value="ECO:0007669"/>
    <property type="project" value="UniProtKB-KW"/>
</dbReference>
<dbReference type="PIRSF" id="PIRSF003128">
    <property type="entry name" value="RecN"/>
    <property type="match status" value="1"/>
</dbReference>
<dbReference type="Gene3D" id="3.40.50.300">
    <property type="entry name" value="P-loop containing nucleotide triphosphate hydrolases"/>
    <property type="match status" value="2"/>
</dbReference>
<dbReference type="GO" id="GO:0009432">
    <property type="term" value="P:SOS response"/>
    <property type="evidence" value="ECO:0007669"/>
    <property type="project" value="TreeGrafter"/>
</dbReference>
<evidence type="ECO:0000256" key="9">
    <source>
        <dbReference type="PIRNR" id="PIRNR003128"/>
    </source>
</evidence>
<keyword evidence="6" id="KW-0067">ATP-binding</keyword>
<gene>
    <name evidence="11" type="ORF">Q765_08815</name>
</gene>
<dbReference type="STRING" id="1121895.GCA_000378485_00181"/>
<dbReference type="CDD" id="cd03241">
    <property type="entry name" value="ABC_RecN"/>
    <property type="match status" value="1"/>
</dbReference>
<comment type="function">
    <text evidence="1 9">May be involved in recombinational repair of damaged DNA.</text>
</comment>
<dbReference type="eggNOG" id="COG0497">
    <property type="taxonomic scope" value="Bacteria"/>
</dbReference>
<dbReference type="InterPro" id="IPR003395">
    <property type="entry name" value="RecF/RecN/SMC_N"/>
</dbReference>
<evidence type="ECO:0000259" key="10">
    <source>
        <dbReference type="Pfam" id="PF02463"/>
    </source>
</evidence>